<dbReference type="PANTHER" id="PTHR30012:SF0">
    <property type="entry name" value="TYPE II SECRETION SYSTEM PROTEIN F-RELATED"/>
    <property type="match status" value="1"/>
</dbReference>
<comment type="similarity">
    <text evidence="2">Belongs to the GSP F family.</text>
</comment>
<dbReference type="Pfam" id="PF00482">
    <property type="entry name" value="T2SSF"/>
    <property type="match status" value="2"/>
</dbReference>
<reference evidence="9 10" key="1">
    <citation type="journal article" date="2016" name="Nat. Commun.">
        <title>Thousands of microbial genomes shed light on interconnected biogeochemical processes in an aquifer system.</title>
        <authorList>
            <person name="Anantharaman K."/>
            <person name="Brown C.T."/>
            <person name="Hug L.A."/>
            <person name="Sharon I."/>
            <person name="Castelle C.J."/>
            <person name="Probst A.J."/>
            <person name="Thomas B.C."/>
            <person name="Singh A."/>
            <person name="Wilkins M.J."/>
            <person name="Karaoz U."/>
            <person name="Brodie E.L."/>
            <person name="Williams K.H."/>
            <person name="Hubbard S.S."/>
            <person name="Banfield J.F."/>
        </authorList>
    </citation>
    <scope>NUCLEOTIDE SEQUENCE [LARGE SCALE GENOMIC DNA]</scope>
</reference>
<dbReference type="GO" id="GO:0005886">
    <property type="term" value="C:plasma membrane"/>
    <property type="evidence" value="ECO:0007669"/>
    <property type="project" value="UniProtKB-SubCell"/>
</dbReference>
<name>A0A1F7I712_9BACT</name>
<dbReference type="AlphaFoldDB" id="A0A1F7I712"/>
<evidence type="ECO:0000256" key="4">
    <source>
        <dbReference type="ARBA" id="ARBA00022692"/>
    </source>
</evidence>
<dbReference type="InterPro" id="IPR003004">
    <property type="entry name" value="GspF/PilC"/>
</dbReference>
<sequence length="366" mass="40582">MVKTPSTQAQNKIMGAKKLSKLSISTAEKLAIMSNFSTLLSAGISILETIDSLLEDAKGNQKKILENLREDLVQGKRVYESFARFPNVFNRVTVSIIKAAEESGTLDTTLKDLKDNIKKETEFLDKVKSALTYPLVIMVVFLGVLLTILIVVIPKISTVFTRLKVDLPLPTRIMIFVSNIMLQYTVPFLIGTALFIAFMIFLYKTKTKFFLGIIFSLPLVSDLVKQIDLVRFTRSLNYLLSSGIPIVSALELSEEVVLRKDISAVIHNSKEMIISGKKLSEGLKSAKGKIPSIMIKIIEAGEKSGTLDRSLKDISEYLDYQVTNTLHTLTTLLEPIMLVFVGIMVGGMMLAIIGPIYNLIGQVGKR</sequence>
<organism evidence="9 10">
    <name type="scientific">Candidatus Roizmanbacteria bacterium RIFCSPLOWO2_01_FULL_35_13</name>
    <dbReference type="NCBI Taxonomy" id="1802055"/>
    <lineage>
        <taxon>Bacteria</taxon>
        <taxon>Candidatus Roizmaniibacteriota</taxon>
    </lineage>
</organism>
<dbReference type="PRINTS" id="PR00812">
    <property type="entry name" value="BCTERIALGSPF"/>
</dbReference>
<evidence type="ECO:0000256" key="6">
    <source>
        <dbReference type="ARBA" id="ARBA00023136"/>
    </source>
</evidence>
<keyword evidence="5 7" id="KW-1133">Transmembrane helix</keyword>
<dbReference type="EMBL" id="MGAF01000056">
    <property type="protein sequence ID" value="OGK39167.1"/>
    <property type="molecule type" value="Genomic_DNA"/>
</dbReference>
<evidence type="ECO:0000256" key="3">
    <source>
        <dbReference type="ARBA" id="ARBA00022475"/>
    </source>
</evidence>
<evidence type="ECO:0000256" key="1">
    <source>
        <dbReference type="ARBA" id="ARBA00004651"/>
    </source>
</evidence>
<feature type="transmembrane region" description="Helical" evidence="7">
    <location>
        <begin position="336"/>
        <end position="360"/>
    </location>
</feature>
<feature type="domain" description="Type II secretion system protein GspF" evidence="8">
    <location>
        <begin position="34"/>
        <end position="154"/>
    </location>
</feature>
<proteinExistence type="inferred from homology"/>
<evidence type="ECO:0000256" key="5">
    <source>
        <dbReference type="ARBA" id="ARBA00022989"/>
    </source>
</evidence>
<gene>
    <name evidence="9" type="ORF">A3A74_03670</name>
</gene>
<keyword evidence="6 7" id="KW-0472">Membrane</keyword>
<comment type="subcellular location">
    <subcellularLocation>
        <location evidence="1">Cell membrane</location>
        <topology evidence="1">Multi-pass membrane protein</topology>
    </subcellularLocation>
</comment>
<accession>A0A1F7I712</accession>
<feature type="domain" description="Type II secretion system protein GspF" evidence="8">
    <location>
        <begin position="232"/>
        <end position="355"/>
    </location>
</feature>
<evidence type="ECO:0000313" key="9">
    <source>
        <dbReference type="EMBL" id="OGK39167.1"/>
    </source>
</evidence>
<keyword evidence="3" id="KW-1003">Cell membrane</keyword>
<feature type="transmembrane region" description="Helical" evidence="7">
    <location>
        <begin position="173"/>
        <end position="202"/>
    </location>
</feature>
<evidence type="ECO:0000259" key="8">
    <source>
        <dbReference type="Pfam" id="PF00482"/>
    </source>
</evidence>
<comment type="caution">
    <text evidence="9">The sequence shown here is derived from an EMBL/GenBank/DDBJ whole genome shotgun (WGS) entry which is preliminary data.</text>
</comment>
<evidence type="ECO:0000313" key="10">
    <source>
        <dbReference type="Proteomes" id="UP000179270"/>
    </source>
</evidence>
<feature type="transmembrane region" description="Helical" evidence="7">
    <location>
        <begin position="131"/>
        <end position="153"/>
    </location>
</feature>
<keyword evidence="4 7" id="KW-0812">Transmembrane</keyword>
<dbReference type="Gene3D" id="1.20.81.30">
    <property type="entry name" value="Type II secretion system (T2SS), domain F"/>
    <property type="match status" value="2"/>
</dbReference>
<dbReference type="InterPro" id="IPR018076">
    <property type="entry name" value="T2SS_GspF_dom"/>
</dbReference>
<evidence type="ECO:0000256" key="2">
    <source>
        <dbReference type="ARBA" id="ARBA00005745"/>
    </source>
</evidence>
<dbReference type="PANTHER" id="PTHR30012">
    <property type="entry name" value="GENERAL SECRETION PATHWAY PROTEIN"/>
    <property type="match status" value="1"/>
</dbReference>
<dbReference type="Proteomes" id="UP000179270">
    <property type="component" value="Unassembled WGS sequence"/>
</dbReference>
<protein>
    <recommendedName>
        <fullName evidence="8">Type II secretion system protein GspF domain-containing protein</fullName>
    </recommendedName>
</protein>
<dbReference type="STRING" id="1802055.A3A74_03670"/>
<evidence type="ECO:0000256" key="7">
    <source>
        <dbReference type="SAM" id="Phobius"/>
    </source>
</evidence>
<dbReference type="InterPro" id="IPR042094">
    <property type="entry name" value="T2SS_GspF_sf"/>
</dbReference>